<evidence type="ECO:0000256" key="10">
    <source>
        <dbReference type="RuleBase" id="RU004549"/>
    </source>
</evidence>
<evidence type="ECO:0000256" key="1">
    <source>
        <dbReference type="ARBA" id="ARBA00002159"/>
    </source>
</evidence>
<evidence type="ECO:0000256" key="6">
    <source>
        <dbReference type="ARBA" id="ARBA00023015"/>
    </source>
</evidence>
<dbReference type="InterPro" id="IPR003311">
    <property type="entry name" value="AUX_IAA"/>
</dbReference>
<dbReference type="PROSITE" id="PS51745">
    <property type="entry name" value="PB1"/>
    <property type="match status" value="1"/>
</dbReference>
<sequence length="103" mass="11475">MIAMSFRVLMYQLYKILGLDCVNAAADYRSSDSGEGDCANSDDFIFLYEDFEGDRMLVGDVPWELFLATAKKLCISRHPTSRDTKGHDEAAKLDASVKIATNN</sequence>
<dbReference type="EMBL" id="LT934118">
    <property type="protein sequence ID" value="VAI03459.1"/>
    <property type="molecule type" value="Genomic_DNA"/>
</dbReference>
<evidence type="ECO:0000313" key="14">
    <source>
        <dbReference type="Proteomes" id="UP000324705"/>
    </source>
</evidence>
<dbReference type="InterPro" id="IPR033389">
    <property type="entry name" value="AUX/IAA_dom"/>
</dbReference>
<protein>
    <recommendedName>
        <fullName evidence="10">Auxin-responsive protein</fullName>
    </recommendedName>
</protein>
<evidence type="ECO:0000256" key="3">
    <source>
        <dbReference type="ARBA" id="ARBA00006728"/>
    </source>
</evidence>
<dbReference type="Proteomes" id="UP000324705">
    <property type="component" value="Chromosome 4B"/>
</dbReference>
<evidence type="ECO:0000256" key="9">
    <source>
        <dbReference type="ARBA" id="ARBA00023294"/>
    </source>
</evidence>
<keyword evidence="5 10" id="KW-0678">Repressor</keyword>
<evidence type="ECO:0000256" key="5">
    <source>
        <dbReference type="ARBA" id="ARBA00022491"/>
    </source>
</evidence>
<dbReference type="Gramene" id="TRITD4Bv1G041740.5">
    <property type="protein sequence ID" value="TRITD4Bv1G041740.5"/>
    <property type="gene ID" value="TRITD4Bv1G041740"/>
</dbReference>
<evidence type="ECO:0000259" key="12">
    <source>
        <dbReference type="PROSITE" id="PS51745"/>
    </source>
</evidence>
<comment type="subcellular location">
    <subcellularLocation>
        <location evidence="2 10">Nucleus</location>
    </subcellularLocation>
</comment>
<dbReference type="Pfam" id="PF02309">
    <property type="entry name" value="AUX_IAA"/>
    <property type="match status" value="1"/>
</dbReference>
<dbReference type="SUPFAM" id="SSF54277">
    <property type="entry name" value="CAD &amp; PB1 domains"/>
    <property type="match status" value="1"/>
</dbReference>
<dbReference type="GO" id="GO:0006355">
    <property type="term" value="P:regulation of DNA-templated transcription"/>
    <property type="evidence" value="ECO:0007669"/>
    <property type="project" value="InterPro"/>
</dbReference>
<keyword evidence="9 10" id="KW-0927">Auxin signaling pathway</keyword>
<dbReference type="GO" id="GO:0005634">
    <property type="term" value="C:nucleus"/>
    <property type="evidence" value="ECO:0007669"/>
    <property type="project" value="UniProtKB-SubCell"/>
</dbReference>
<comment type="subunit">
    <text evidence="4 10">Homodimers and heterodimers.</text>
</comment>
<organism evidence="13 14">
    <name type="scientific">Triticum turgidum subsp. durum</name>
    <name type="common">Durum wheat</name>
    <name type="synonym">Triticum durum</name>
    <dbReference type="NCBI Taxonomy" id="4567"/>
    <lineage>
        <taxon>Eukaryota</taxon>
        <taxon>Viridiplantae</taxon>
        <taxon>Streptophyta</taxon>
        <taxon>Embryophyta</taxon>
        <taxon>Tracheophyta</taxon>
        <taxon>Spermatophyta</taxon>
        <taxon>Magnoliopsida</taxon>
        <taxon>Liliopsida</taxon>
        <taxon>Poales</taxon>
        <taxon>Poaceae</taxon>
        <taxon>BOP clade</taxon>
        <taxon>Pooideae</taxon>
        <taxon>Triticodae</taxon>
        <taxon>Triticeae</taxon>
        <taxon>Triticinae</taxon>
        <taxon>Triticum</taxon>
    </lineage>
</organism>
<evidence type="ECO:0000256" key="2">
    <source>
        <dbReference type="ARBA" id="ARBA00004123"/>
    </source>
</evidence>
<dbReference type="GO" id="GO:0009734">
    <property type="term" value="P:auxin-activated signaling pathway"/>
    <property type="evidence" value="ECO:0007669"/>
    <property type="project" value="UniProtKB-UniRule"/>
</dbReference>
<keyword evidence="6 10" id="KW-0805">Transcription regulation</keyword>
<evidence type="ECO:0000256" key="11">
    <source>
        <dbReference type="SAM" id="SignalP"/>
    </source>
</evidence>
<reference evidence="13 14" key="1">
    <citation type="submission" date="2017-09" db="EMBL/GenBank/DDBJ databases">
        <authorList>
            <consortium name="International Durum Wheat Genome Sequencing Consortium (IDWGSC)"/>
            <person name="Milanesi L."/>
        </authorList>
    </citation>
    <scope>NUCLEOTIDE SEQUENCE [LARGE SCALE GENOMIC DNA]</scope>
    <source>
        <strain evidence="14">cv. Svevo</strain>
    </source>
</reference>
<keyword evidence="8 10" id="KW-0539">Nucleus</keyword>
<name>A0A9R0T0B1_TRITD</name>
<keyword evidence="14" id="KW-1185">Reference proteome</keyword>
<comment type="similarity">
    <text evidence="3 10">Belongs to the Aux/IAA family.</text>
</comment>
<dbReference type="InterPro" id="IPR053793">
    <property type="entry name" value="PB1-like"/>
</dbReference>
<evidence type="ECO:0000313" key="13">
    <source>
        <dbReference type="EMBL" id="VAI03459.1"/>
    </source>
</evidence>
<dbReference type="AlphaFoldDB" id="A0A9R0T0B1"/>
<keyword evidence="7 10" id="KW-0804">Transcription</keyword>
<feature type="signal peptide" evidence="11">
    <location>
        <begin position="1"/>
        <end position="18"/>
    </location>
</feature>
<dbReference type="PANTHER" id="PTHR31734">
    <property type="entry name" value="AUXIN-RESPONSIVE PROTEIN IAA17"/>
    <property type="match status" value="1"/>
</dbReference>
<evidence type="ECO:0000256" key="4">
    <source>
        <dbReference type="ARBA" id="ARBA00011726"/>
    </source>
</evidence>
<comment type="function">
    <text evidence="1 10">Aux/IAA proteins are short-lived transcriptional factors that function as repressors of early auxin response genes at low auxin concentrations.</text>
</comment>
<dbReference type="Gene3D" id="3.10.20.90">
    <property type="entry name" value="Phosphatidylinositol 3-kinase Catalytic Subunit, Chain A, domain 1"/>
    <property type="match status" value="1"/>
</dbReference>
<dbReference type="PANTHER" id="PTHR31734:SF35">
    <property type="entry name" value="AUXIN-RESPONSIVE PROTEIN IAA27"/>
    <property type="match status" value="1"/>
</dbReference>
<feature type="domain" description="PB1" evidence="12">
    <location>
        <begin position="1"/>
        <end position="80"/>
    </location>
</feature>
<feature type="chain" id="PRO_5040432386" description="Auxin-responsive protein" evidence="11">
    <location>
        <begin position="19"/>
        <end position="103"/>
    </location>
</feature>
<accession>A0A9R0T0B1</accession>
<evidence type="ECO:0000256" key="8">
    <source>
        <dbReference type="ARBA" id="ARBA00023242"/>
    </source>
</evidence>
<gene>
    <name evidence="13" type="ORF">TRITD_4Bv1G041740</name>
</gene>
<proteinExistence type="inferred from homology"/>
<evidence type="ECO:0000256" key="7">
    <source>
        <dbReference type="ARBA" id="ARBA00023163"/>
    </source>
</evidence>
<keyword evidence="11" id="KW-0732">Signal</keyword>